<gene>
    <name evidence="3" type="ORF">D9613_001115</name>
</gene>
<protein>
    <submittedName>
        <fullName evidence="3">Uncharacterized protein</fullName>
    </submittedName>
</protein>
<dbReference type="AlphaFoldDB" id="A0A8H4R267"/>
<dbReference type="Gene3D" id="3.30.420.40">
    <property type="match status" value="1"/>
</dbReference>
<comment type="caution">
    <text evidence="3">The sequence shown here is derived from an EMBL/GenBank/DDBJ whole genome shotgun (WGS) entry which is preliminary data.</text>
</comment>
<evidence type="ECO:0000313" key="4">
    <source>
        <dbReference type="Proteomes" id="UP000521872"/>
    </source>
</evidence>
<keyword evidence="1" id="KW-0175">Coiled coil</keyword>
<dbReference type="InterPro" id="IPR043129">
    <property type="entry name" value="ATPase_NBD"/>
</dbReference>
<feature type="coiled-coil region" evidence="1">
    <location>
        <begin position="310"/>
        <end position="358"/>
    </location>
</feature>
<dbReference type="PANTHER" id="PTHR14187:SF5">
    <property type="entry name" value="HEAT SHOCK 70 KDA PROTEIN 12A"/>
    <property type="match status" value="1"/>
</dbReference>
<sequence length="473" mass="52846">MKTSTAYGGPRRKLVLAFDLGTTYSGISYSILDPGQVPEIKPVTRFPAHEHITGASKISTIIYYDRKGTVRAVGAEAKDENVFEKAEEEHWVKAEWFKLHLKQKTANEDRNLQNIPPLPLNKTVTEVIADFLAYLLQCASSYIQDSHPDGASLWASFRNEIHFVLSHPNGWEGKQQAEMRKAAVLAKLIPPTPSGHSRLSFVTEGEASLHFSIYNGLPDGAMKRGDGVVIVDAGGGTIDISSYSKKIGCAPPKPTQSQKQWTSESARQTYGSLEKEVEELSRKQPESLARSKEIQDRLKAIREELRDPECSKTSILAKNLNDEKKLLEKEAKEGVAMRKTWQERSSKLKESMTELKKDVLNAVRVHNPRSSATPHSSSPTRSDPARLLVPISPPVSNYYDDDDLDAANDEEWQFDSDDGAPEVAAFVEPPVNKPLALEIHEPEHFQHPESENWDYDYDNWDVEPALDDAGMEA</sequence>
<dbReference type="Proteomes" id="UP000521872">
    <property type="component" value="Unassembled WGS sequence"/>
</dbReference>
<evidence type="ECO:0000313" key="3">
    <source>
        <dbReference type="EMBL" id="KAF4620994.1"/>
    </source>
</evidence>
<evidence type="ECO:0000256" key="1">
    <source>
        <dbReference type="SAM" id="Coils"/>
    </source>
</evidence>
<feature type="compositionally biased region" description="Polar residues" evidence="2">
    <location>
        <begin position="368"/>
        <end position="381"/>
    </location>
</feature>
<evidence type="ECO:0000256" key="2">
    <source>
        <dbReference type="SAM" id="MobiDB-lite"/>
    </source>
</evidence>
<name>A0A8H4R267_9AGAR</name>
<keyword evidence="4" id="KW-1185">Reference proteome</keyword>
<dbReference type="EMBL" id="JAACJL010000015">
    <property type="protein sequence ID" value="KAF4620994.1"/>
    <property type="molecule type" value="Genomic_DNA"/>
</dbReference>
<dbReference type="SUPFAM" id="SSF53067">
    <property type="entry name" value="Actin-like ATPase domain"/>
    <property type="match status" value="1"/>
</dbReference>
<feature type="region of interest" description="Disordered" evidence="2">
    <location>
        <begin position="365"/>
        <end position="390"/>
    </location>
</feature>
<reference evidence="3 4" key="1">
    <citation type="submission" date="2019-12" db="EMBL/GenBank/DDBJ databases">
        <authorList>
            <person name="Floudas D."/>
            <person name="Bentzer J."/>
            <person name="Ahren D."/>
            <person name="Johansson T."/>
            <person name="Persson P."/>
            <person name="Tunlid A."/>
        </authorList>
    </citation>
    <scope>NUCLEOTIDE SEQUENCE [LARGE SCALE GENOMIC DNA]</scope>
    <source>
        <strain evidence="3 4">CBS 102.39</strain>
    </source>
</reference>
<dbReference type="CDD" id="cd10170">
    <property type="entry name" value="ASKHA_NBD_HSP70"/>
    <property type="match status" value="1"/>
</dbReference>
<organism evidence="3 4">
    <name type="scientific">Agrocybe pediades</name>
    <dbReference type="NCBI Taxonomy" id="84607"/>
    <lineage>
        <taxon>Eukaryota</taxon>
        <taxon>Fungi</taxon>
        <taxon>Dikarya</taxon>
        <taxon>Basidiomycota</taxon>
        <taxon>Agaricomycotina</taxon>
        <taxon>Agaricomycetes</taxon>
        <taxon>Agaricomycetidae</taxon>
        <taxon>Agaricales</taxon>
        <taxon>Agaricineae</taxon>
        <taxon>Strophariaceae</taxon>
        <taxon>Agrocybe</taxon>
    </lineage>
</organism>
<accession>A0A8H4R267</accession>
<dbReference type="PANTHER" id="PTHR14187">
    <property type="entry name" value="ALPHA KINASE/ELONGATION FACTOR 2 KINASE"/>
    <property type="match status" value="1"/>
</dbReference>
<proteinExistence type="predicted"/>